<keyword evidence="3 6" id="KW-0812">Transmembrane</keyword>
<keyword evidence="5 7" id="KW-0472">Membrane</keyword>
<feature type="transmembrane region" description="Helical" evidence="7">
    <location>
        <begin position="100"/>
        <end position="119"/>
    </location>
</feature>
<keyword evidence="4 7" id="KW-1133">Transmembrane helix</keyword>
<dbReference type="InterPro" id="IPR001626">
    <property type="entry name" value="ABC_TroCD"/>
</dbReference>
<dbReference type="Pfam" id="PF00950">
    <property type="entry name" value="ABC-3"/>
    <property type="match status" value="1"/>
</dbReference>
<feature type="transmembrane region" description="Helical" evidence="7">
    <location>
        <begin position="255"/>
        <end position="279"/>
    </location>
</feature>
<dbReference type="Gene3D" id="1.10.3470.10">
    <property type="entry name" value="ABC transporter involved in vitamin B12 uptake, BtuC"/>
    <property type="match status" value="1"/>
</dbReference>
<evidence type="ECO:0000256" key="2">
    <source>
        <dbReference type="ARBA" id="ARBA00008034"/>
    </source>
</evidence>
<dbReference type="InterPro" id="IPR037294">
    <property type="entry name" value="ABC_BtuC-like"/>
</dbReference>
<keyword evidence="6" id="KW-0813">Transport</keyword>
<feature type="transmembrane region" description="Helical" evidence="7">
    <location>
        <begin position="204"/>
        <end position="221"/>
    </location>
</feature>
<dbReference type="GO" id="GO:0010043">
    <property type="term" value="P:response to zinc ion"/>
    <property type="evidence" value="ECO:0007669"/>
    <property type="project" value="TreeGrafter"/>
</dbReference>
<evidence type="ECO:0000256" key="4">
    <source>
        <dbReference type="ARBA" id="ARBA00022989"/>
    </source>
</evidence>
<dbReference type="GO" id="GO:0043190">
    <property type="term" value="C:ATP-binding cassette (ABC) transporter complex"/>
    <property type="evidence" value="ECO:0007669"/>
    <property type="project" value="InterPro"/>
</dbReference>
<evidence type="ECO:0000256" key="5">
    <source>
        <dbReference type="ARBA" id="ARBA00023136"/>
    </source>
</evidence>
<comment type="subcellular location">
    <subcellularLocation>
        <location evidence="6">Cell membrane</location>
        <topology evidence="6">Multi-pass membrane protein</topology>
    </subcellularLocation>
    <subcellularLocation>
        <location evidence="1">Membrane</location>
        <topology evidence="1">Multi-pass membrane protein</topology>
    </subcellularLocation>
</comment>
<protein>
    <submittedName>
        <fullName evidence="8">Manganese transport system membrane protein MntB</fullName>
    </submittedName>
</protein>
<sequence>MHSTLAVLTWLTDPWQEALTRRALLEVVLLGVAGGALGCWLLFFNLAYSAESLAHALLPGLVGAALLGLPLLLGGAAGLLVGAVAVAVAGRIDGLDRDTAVAVVVTGLFGLGVLLALSPESPAGLQGLLFGDVLGVSDSDLLLAAGLVAVVLAALWVLHDRLLVVGFDRLSAAGLGVRPLAVDVALLVLLAVALLVAVQGLGNLLVVAVLMAPASAARLVTRRMGPMLLVSGLIAVLAGTGGLYLSYYAGTAAGASIAGMLVAVYVILALGGGLVRAVVPRDRALAQPSA</sequence>
<evidence type="ECO:0000256" key="1">
    <source>
        <dbReference type="ARBA" id="ARBA00004141"/>
    </source>
</evidence>
<feature type="transmembrane region" description="Helical" evidence="7">
    <location>
        <begin position="64"/>
        <end position="88"/>
    </location>
</feature>
<name>A0AAU7AZK1_9ACTN</name>
<dbReference type="RefSeq" id="WP_354698339.1">
    <property type="nucleotide sequence ID" value="NZ_CP114014.1"/>
</dbReference>
<proteinExistence type="inferred from homology"/>
<dbReference type="PANTHER" id="PTHR30477">
    <property type="entry name" value="ABC-TRANSPORTER METAL-BINDING PROTEIN"/>
    <property type="match status" value="1"/>
</dbReference>
<evidence type="ECO:0000313" key="8">
    <source>
        <dbReference type="EMBL" id="XAY07133.1"/>
    </source>
</evidence>
<dbReference type="KEGG" id="parq:DSM112329_04012"/>
<evidence type="ECO:0000256" key="3">
    <source>
        <dbReference type="ARBA" id="ARBA00022692"/>
    </source>
</evidence>
<feature type="transmembrane region" description="Helical" evidence="7">
    <location>
        <begin position="139"/>
        <end position="159"/>
    </location>
</feature>
<dbReference type="PANTHER" id="PTHR30477:SF13">
    <property type="entry name" value="IRON TRANSPORT SYSTEM MEMBRANE PROTEIN HI_0360-RELATED"/>
    <property type="match status" value="1"/>
</dbReference>
<accession>A0AAU7AZK1</accession>
<dbReference type="EMBL" id="CP114014">
    <property type="protein sequence ID" value="XAY07133.1"/>
    <property type="molecule type" value="Genomic_DNA"/>
</dbReference>
<dbReference type="GO" id="GO:0055085">
    <property type="term" value="P:transmembrane transport"/>
    <property type="evidence" value="ECO:0007669"/>
    <property type="project" value="InterPro"/>
</dbReference>
<feature type="transmembrane region" description="Helical" evidence="7">
    <location>
        <begin position="180"/>
        <end position="198"/>
    </location>
</feature>
<evidence type="ECO:0000256" key="6">
    <source>
        <dbReference type="RuleBase" id="RU003943"/>
    </source>
</evidence>
<comment type="similarity">
    <text evidence="2 6">Belongs to the ABC-3 integral membrane protein family.</text>
</comment>
<evidence type="ECO:0000256" key="7">
    <source>
        <dbReference type="SAM" id="Phobius"/>
    </source>
</evidence>
<feature type="transmembrane region" description="Helical" evidence="7">
    <location>
        <begin position="23"/>
        <end position="44"/>
    </location>
</feature>
<organism evidence="8">
    <name type="scientific">Paraconexibacter sp. AEG42_29</name>
    <dbReference type="NCBI Taxonomy" id="2997339"/>
    <lineage>
        <taxon>Bacteria</taxon>
        <taxon>Bacillati</taxon>
        <taxon>Actinomycetota</taxon>
        <taxon>Thermoleophilia</taxon>
        <taxon>Solirubrobacterales</taxon>
        <taxon>Paraconexibacteraceae</taxon>
        <taxon>Paraconexibacter</taxon>
    </lineage>
</organism>
<gene>
    <name evidence="8" type="primary">mntB_1</name>
    <name evidence="8" type="ORF">DSM112329_04012</name>
</gene>
<feature type="transmembrane region" description="Helical" evidence="7">
    <location>
        <begin position="228"/>
        <end position="249"/>
    </location>
</feature>
<dbReference type="SUPFAM" id="SSF81345">
    <property type="entry name" value="ABC transporter involved in vitamin B12 uptake, BtuC"/>
    <property type="match status" value="1"/>
</dbReference>
<dbReference type="AlphaFoldDB" id="A0AAU7AZK1"/>
<reference evidence="8" key="1">
    <citation type="submission" date="2022-12" db="EMBL/GenBank/DDBJ databases">
        <title>Paraconexibacter alkalitolerans sp. nov. and Baekduia alba sp. nov., isolated from soil and emended description of the genera Paraconexibacter (Chun et al., 2020) and Baekduia (An et al., 2020).</title>
        <authorList>
            <person name="Vieira S."/>
            <person name="Huber K.J."/>
            <person name="Geppert A."/>
            <person name="Wolf J."/>
            <person name="Neumann-Schaal M."/>
            <person name="Muesken M."/>
            <person name="Overmann J."/>
        </authorList>
    </citation>
    <scope>NUCLEOTIDE SEQUENCE</scope>
    <source>
        <strain evidence="8">AEG42_29</strain>
    </source>
</reference>